<dbReference type="SUPFAM" id="SSF57667">
    <property type="entry name" value="beta-beta-alpha zinc fingers"/>
    <property type="match status" value="1"/>
</dbReference>
<feature type="domain" description="C2H2-type" evidence="9">
    <location>
        <begin position="562"/>
        <end position="585"/>
    </location>
</feature>
<dbReference type="GO" id="GO:0005694">
    <property type="term" value="C:chromosome"/>
    <property type="evidence" value="ECO:0007669"/>
    <property type="project" value="UniProtKB-ARBA"/>
</dbReference>
<dbReference type="Gene3D" id="3.30.160.60">
    <property type="entry name" value="Classic Zinc Finger"/>
    <property type="match status" value="1"/>
</dbReference>
<dbReference type="AlphaFoldDB" id="A0AAV2A923"/>
<keyword evidence="4 7" id="KW-0863">Zinc-finger</keyword>
<comment type="caution">
    <text evidence="10">The sequence shown here is derived from an EMBL/GenBank/DDBJ whole genome shotgun (WGS) entry which is preliminary data.</text>
</comment>
<dbReference type="GO" id="GO:0000978">
    <property type="term" value="F:RNA polymerase II cis-regulatory region sequence-specific DNA binding"/>
    <property type="evidence" value="ECO:0007669"/>
    <property type="project" value="TreeGrafter"/>
</dbReference>
<dbReference type="InterPro" id="IPR036236">
    <property type="entry name" value="Znf_C2H2_sf"/>
</dbReference>
<evidence type="ECO:0000313" key="10">
    <source>
        <dbReference type="EMBL" id="CAL1279510.1"/>
    </source>
</evidence>
<keyword evidence="3" id="KW-0677">Repeat</keyword>
<dbReference type="PANTHER" id="PTHR24376">
    <property type="entry name" value="ZINC FINGER PROTEIN"/>
    <property type="match status" value="1"/>
</dbReference>
<feature type="domain" description="C2H2-type" evidence="9">
    <location>
        <begin position="612"/>
        <end position="639"/>
    </location>
</feature>
<dbReference type="PANTHER" id="PTHR24376:SF235">
    <property type="entry name" value="C2H2-TYPE DOMAIN-CONTAINING PROTEIN"/>
    <property type="match status" value="1"/>
</dbReference>
<comment type="subcellular location">
    <subcellularLocation>
        <location evidence="1">Nucleus</location>
    </subcellularLocation>
</comment>
<dbReference type="FunFam" id="3.30.160.60:FF:001732">
    <property type="entry name" value="Zgc:162936"/>
    <property type="match status" value="1"/>
</dbReference>
<evidence type="ECO:0000259" key="9">
    <source>
        <dbReference type="PROSITE" id="PS50157"/>
    </source>
</evidence>
<dbReference type="PROSITE" id="PS00028">
    <property type="entry name" value="ZINC_FINGER_C2H2_1"/>
    <property type="match status" value="4"/>
</dbReference>
<proteinExistence type="predicted"/>
<keyword evidence="11" id="KW-1185">Reference proteome</keyword>
<feature type="domain" description="C2H2-type" evidence="9">
    <location>
        <begin position="640"/>
        <end position="661"/>
    </location>
</feature>
<evidence type="ECO:0000256" key="3">
    <source>
        <dbReference type="ARBA" id="ARBA00022737"/>
    </source>
</evidence>
<feature type="domain" description="C2H2-type" evidence="9">
    <location>
        <begin position="667"/>
        <end position="694"/>
    </location>
</feature>
<evidence type="ECO:0000256" key="1">
    <source>
        <dbReference type="ARBA" id="ARBA00004123"/>
    </source>
</evidence>
<dbReference type="PROSITE" id="PS50157">
    <property type="entry name" value="ZINC_FINGER_C2H2_2"/>
    <property type="match status" value="4"/>
</dbReference>
<keyword evidence="2" id="KW-0479">Metal-binding</keyword>
<dbReference type="InterPro" id="IPR013087">
    <property type="entry name" value="Znf_C2H2_type"/>
</dbReference>
<sequence length="694" mass="80168">MDDAPFSQPRNASPEYYAPEADASTRMTDEDFILLKPTPYVSTQTEDDFEMLAQIQPRRNISDTSKTVFSGFHEYSKAVETEVEDVLSSMEAWADFDMASGSRYHVETSEFYMQPAFPENILEYSRQSTQHDNNKTVSTQGKHTVNYPAVYMECRTLNKDVWDIDEPLRNKNVNSFRPRGPRNVDAESCLPPAFLENIAYHSNQYTPHESNANASIQGTHTVEYPAVSQQESQSSHQSTWGESNKYASSQDICNEEIRKKGRNRDFILETSTAKNCRTSENSRLADIHHDILNVEESQSYNQGMQSKFVKEISLTCKQNIASNYSFLTSSQNDNGPGKISDSGASVRESIKTKNDIPEVPGPSGVRCSEDSYNFIIEKLQLNYPSDMQSVVTRDDKQFTCRVCKTKISTHTDGSSKTKLYYCCICEYNSCEKAYLLVHSYKHCSKNFCNLCSKEYTDGDSHYSEQTCTVCEKTFHCRSQLDEHWMDHEDYFLKHCWVCYKSFDCHFREEEGKILFVCCDCEFVDDNISHLKRHNRIHRRKILCKICEEDYNITEKDSHKSEFKCIACKKKFQCKALLEDHFIVHTEYFLTYCRVCNRKLKEHQTENKKKLFFSCCICLKVFNLKSLLQSHLNFHTGLKLFKCDLCGKRFSQKSSLGKHSRTCSAVPYKCEICGARFPSNNFLDSHCSVKHRQAR</sequence>
<evidence type="ECO:0000313" key="11">
    <source>
        <dbReference type="Proteomes" id="UP001497382"/>
    </source>
</evidence>
<dbReference type="GO" id="GO:0008270">
    <property type="term" value="F:zinc ion binding"/>
    <property type="evidence" value="ECO:0007669"/>
    <property type="project" value="UniProtKB-KW"/>
</dbReference>
<dbReference type="Proteomes" id="UP001497382">
    <property type="component" value="Unassembled WGS sequence"/>
</dbReference>
<evidence type="ECO:0000256" key="8">
    <source>
        <dbReference type="SAM" id="MobiDB-lite"/>
    </source>
</evidence>
<protein>
    <recommendedName>
        <fullName evidence="9">C2H2-type domain-containing protein</fullName>
    </recommendedName>
</protein>
<dbReference type="SMART" id="SM00355">
    <property type="entry name" value="ZnF_C2H2"/>
    <property type="match status" value="7"/>
</dbReference>
<evidence type="ECO:0000256" key="5">
    <source>
        <dbReference type="ARBA" id="ARBA00022833"/>
    </source>
</evidence>
<evidence type="ECO:0000256" key="7">
    <source>
        <dbReference type="PROSITE-ProRule" id="PRU00042"/>
    </source>
</evidence>
<evidence type="ECO:0000256" key="2">
    <source>
        <dbReference type="ARBA" id="ARBA00022723"/>
    </source>
</evidence>
<accession>A0AAV2A923</accession>
<dbReference type="GO" id="GO:0005634">
    <property type="term" value="C:nucleus"/>
    <property type="evidence" value="ECO:0007669"/>
    <property type="project" value="UniProtKB-SubCell"/>
</dbReference>
<dbReference type="EMBL" id="CAXIEN010000122">
    <property type="protein sequence ID" value="CAL1279510.1"/>
    <property type="molecule type" value="Genomic_DNA"/>
</dbReference>
<gene>
    <name evidence="10" type="ORF">LARSCL_LOCUS10409</name>
</gene>
<evidence type="ECO:0000256" key="4">
    <source>
        <dbReference type="ARBA" id="ARBA00022771"/>
    </source>
</evidence>
<organism evidence="10 11">
    <name type="scientific">Larinioides sclopetarius</name>
    <dbReference type="NCBI Taxonomy" id="280406"/>
    <lineage>
        <taxon>Eukaryota</taxon>
        <taxon>Metazoa</taxon>
        <taxon>Ecdysozoa</taxon>
        <taxon>Arthropoda</taxon>
        <taxon>Chelicerata</taxon>
        <taxon>Arachnida</taxon>
        <taxon>Araneae</taxon>
        <taxon>Araneomorphae</taxon>
        <taxon>Entelegynae</taxon>
        <taxon>Araneoidea</taxon>
        <taxon>Araneidae</taxon>
        <taxon>Larinioides</taxon>
    </lineage>
</organism>
<keyword evidence="6" id="KW-0539">Nucleus</keyword>
<dbReference type="GO" id="GO:0001228">
    <property type="term" value="F:DNA-binding transcription activator activity, RNA polymerase II-specific"/>
    <property type="evidence" value="ECO:0007669"/>
    <property type="project" value="TreeGrafter"/>
</dbReference>
<keyword evidence="5" id="KW-0862">Zinc</keyword>
<evidence type="ECO:0000256" key="6">
    <source>
        <dbReference type="ARBA" id="ARBA00023242"/>
    </source>
</evidence>
<reference evidence="10 11" key="1">
    <citation type="submission" date="2024-04" db="EMBL/GenBank/DDBJ databases">
        <authorList>
            <person name="Rising A."/>
            <person name="Reimegard J."/>
            <person name="Sonavane S."/>
            <person name="Akerstrom W."/>
            <person name="Nylinder S."/>
            <person name="Hedman E."/>
            <person name="Kallberg Y."/>
        </authorList>
    </citation>
    <scope>NUCLEOTIDE SEQUENCE [LARGE SCALE GENOMIC DNA]</scope>
</reference>
<feature type="region of interest" description="Disordered" evidence="8">
    <location>
        <begin position="1"/>
        <end position="24"/>
    </location>
</feature>
<name>A0AAV2A923_9ARAC</name>